<evidence type="ECO:0000256" key="3">
    <source>
        <dbReference type="SAM" id="SignalP"/>
    </source>
</evidence>
<evidence type="ECO:0000313" key="4">
    <source>
        <dbReference type="EMBL" id="OAI23138.1"/>
    </source>
</evidence>
<keyword evidence="5" id="KW-1185">Reference proteome</keyword>
<comment type="caution">
    <text evidence="4">The sequence shown here is derived from an EMBL/GenBank/DDBJ whole genome shotgun (WGS) entry which is preliminary data.</text>
</comment>
<dbReference type="AlphaFoldDB" id="A0A291IIA3"/>
<evidence type="ECO:0000256" key="2">
    <source>
        <dbReference type="SAM" id="MobiDB-lite"/>
    </source>
</evidence>
<proteinExistence type="predicted"/>
<protein>
    <submittedName>
        <fullName evidence="4">Uncharacterized protein</fullName>
    </submittedName>
</protein>
<feature type="coiled-coil region" evidence="1">
    <location>
        <begin position="49"/>
        <end position="76"/>
    </location>
</feature>
<reference evidence="4 5" key="1">
    <citation type="submission" date="2016-03" db="EMBL/GenBank/DDBJ databases">
        <authorList>
            <person name="Heylen K."/>
            <person name="De Vos P."/>
            <person name="Vekeman B."/>
        </authorList>
    </citation>
    <scope>NUCLEOTIDE SEQUENCE [LARGE SCALE GENOMIC DNA]</scope>
    <source>
        <strain evidence="4 5">R-49807</strain>
    </source>
</reference>
<accession>A0A291IIA3</accession>
<name>A0A291IIA3_9GAMM</name>
<dbReference type="KEGG" id="mko:MKLM6_1837"/>
<evidence type="ECO:0000313" key="5">
    <source>
        <dbReference type="Proteomes" id="UP000077734"/>
    </source>
</evidence>
<evidence type="ECO:0000256" key="1">
    <source>
        <dbReference type="SAM" id="Coils"/>
    </source>
</evidence>
<feature type="compositionally biased region" description="Basic and acidic residues" evidence="2">
    <location>
        <begin position="126"/>
        <end position="138"/>
    </location>
</feature>
<sequence length="138" mass="15122">MKRLLPIIVLMAPVLAAANDTDSRSGQPVANPKMQQMLEKIQAMQNCMKNVDKSALKALEQQAKQLGAEVKQLCAEGQRDAAQQRAIRFGQEIAGNKAMQLTKKCSEGLTGLAPELTAAESYSEPGETRHICDRSERR</sequence>
<keyword evidence="1" id="KW-0175">Coiled coil</keyword>
<dbReference type="EMBL" id="LUUL01000108">
    <property type="protein sequence ID" value="OAI23138.1"/>
    <property type="molecule type" value="Genomic_DNA"/>
</dbReference>
<organism evidence="4 5">
    <name type="scientific">Methylomonas koyamae</name>
    <dbReference type="NCBI Taxonomy" id="702114"/>
    <lineage>
        <taxon>Bacteria</taxon>
        <taxon>Pseudomonadati</taxon>
        <taxon>Pseudomonadota</taxon>
        <taxon>Gammaproteobacteria</taxon>
        <taxon>Methylococcales</taxon>
        <taxon>Methylococcaceae</taxon>
        <taxon>Methylomonas</taxon>
    </lineage>
</organism>
<dbReference type="RefSeq" id="WP_064029116.1">
    <property type="nucleotide sequence ID" value="NZ_CP023669.1"/>
</dbReference>
<feature type="signal peptide" evidence="3">
    <location>
        <begin position="1"/>
        <end position="18"/>
    </location>
</feature>
<feature type="region of interest" description="Disordered" evidence="2">
    <location>
        <begin position="116"/>
        <end position="138"/>
    </location>
</feature>
<gene>
    <name evidence="4" type="ORF">A1356_17990</name>
</gene>
<feature type="chain" id="PRO_5043512141" evidence="3">
    <location>
        <begin position="19"/>
        <end position="138"/>
    </location>
</feature>
<keyword evidence="3" id="KW-0732">Signal</keyword>
<dbReference type="Proteomes" id="UP000077734">
    <property type="component" value="Unassembled WGS sequence"/>
</dbReference>